<dbReference type="OrthoDB" id="6463133at2759"/>
<evidence type="ECO:0000313" key="4">
    <source>
        <dbReference type="Proteomes" id="UP000887013"/>
    </source>
</evidence>
<sequence>VIVGSFMKTIEFVVLWLSGAEDNLILVVKSLSIFPTVSFAYGIFNLFGLAFYNAFCESLPPEDLEFNCNSPTMNEYKPLFKCCKS</sequence>
<proteinExistence type="predicted"/>
<reference evidence="3" key="1">
    <citation type="submission" date="2020-08" db="EMBL/GenBank/DDBJ databases">
        <title>Multicomponent nature underlies the extraordinary mechanical properties of spider dragline silk.</title>
        <authorList>
            <person name="Kono N."/>
            <person name="Nakamura H."/>
            <person name="Mori M."/>
            <person name="Yoshida Y."/>
            <person name="Ohtoshi R."/>
            <person name="Malay A.D."/>
            <person name="Moran D.A.P."/>
            <person name="Tomita M."/>
            <person name="Numata K."/>
            <person name="Arakawa K."/>
        </authorList>
    </citation>
    <scope>NUCLEOTIDE SEQUENCE</scope>
</reference>
<dbReference type="EMBL" id="BMAW01104367">
    <property type="protein sequence ID" value="GFT13949.1"/>
    <property type="molecule type" value="Genomic_DNA"/>
</dbReference>
<dbReference type="AlphaFoldDB" id="A0A8X6QW91"/>
<protein>
    <submittedName>
        <fullName evidence="3">Uncharacterized protein</fullName>
    </submittedName>
</protein>
<organism evidence="3 4">
    <name type="scientific">Nephila pilipes</name>
    <name type="common">Giant wood spider</name>
    <name type="synonym">Nephila maculata</name>
    <dbReference type="NCBI Taxonomy" id="299642"/>
    <lineage>
        <taxon>Eukaryota</taxon>
        <taxon>Metazoa</taxon>
        <taxon>Ecdysozoa</taxon>
        <taxon>Arthropoda</taxon>
        <taxon>Chelicerata</taxon>
        <taxon>Arachnida</taxon>
        <taxon>Araneae</taxon>
        <taxon>Araneomorphae</taxon>
        <taxon>Entelegynae</taxon>
        <taxon>Araneoidea</taxon>
        <taxon>Nephilidae</taxon>
        <taxon>Nephila</taxon>
    </lineage>
</organism>
<gene>
    <name evidence="1" type="ORF">NPIL_258711</name>
    <name evidence="3" type="ORF">NPIL_294781</name>
    <name evidence="2" type="ORF">NPIL_626091</name>
</gene>
<evidence type="ECO:0000313" key="1">
    <source>
        <dbReference type="EMBL" id="GFT13949.1"/>
    </source>
</evidence>
<evidence type="ECO:0000313" key="3">
    <source>
        <dbReference type="EMBL" id="GFU39903.1"/>
    </source>
</evidence>
<dbReference type="Proteomes" id="UP000887013">
    <property type="component" value="Unassembled WGS sequence"/>
</dbReference>
<feature type="non-terminal residue" evidence="3">
    <location>
        <position position="1"/>
    </location>
</feature>
<dbReference type="EMBL" id="BMAW01107656">
    <property type="protein sequence ID" value="GFT30312.1"/>
    <property type="molecule type" value="Genomic_DNA"/>
</dbReference>
<name>A0A8X6QW91_NEPPI</name>
<keyword evidence="4" id="KW-1185">Reference proteome</keyword>
<dbReference type="EMBL" id="BMAW01035491">
    <property type="protein sequence ID" value="GFU39903.1"/>
    <property type="molecule type" value="Genomic_DNA"/>
</dbReference>
<accession>A0A8X6QW91</accession>
<evidence type="ECO:0000313" key="2">
    <source>
        <dbReference type="EMBL" id="GFT30312.1"/>
    </source>
</evidence>
<comment type="caution">
    <text evidence="3">The sequence shown here is derived from an EMBL/GenBank/DDBJ whole genome shotgun (WGS) entry which is preliminary data.</text>
</comment>